<evidence type="ECO:0000313" key="3">
    <source>
        <dbReference type="Proteomes" id="UP000233524"/>
    </source>
</evidence>
<gene>
    <name evidence="2" type="ORF">jhhlp_002197</name>
</gene>
<name>A0A2N3NDA6_9PEZI</name>
<sequence>MGWFDSKPGRGPSSSSRKKKPAQKPQRLQCGWTNNGWTCRYARASVLINNVRVACQFCRFHQCRKNGQVPCSIPTAGGFPFCQDHTRCTVTGGNGARCTNYVKSMNANKYKYCAQLHSCSKDDCDSRRVIEDDVDLKYCADHRCTASNCKKEKGPTAIFCPSHTCEGPSCTAYAEGGGNPGSWTRYCDRHRVCMNKDCNRLCHIHEDGIAAKYCGLHYCKVSGCDNVRHGDQNCEAHSCIEVGCQKGRHEVESVYCKSHECKTSGCRFKRRRGDWCPEHACSKPNCDRGAQQNGYCERHQLCTVPGCERYRSMEGEKTLERCDHHAAVVCTFAGCDRRAVRSRAYCPTHLCTIRECANSITNPPSALCNVHKCSLPHCIAAKWAIPAHPTMTPGYAMLVAAPSPYCVQHACNYPSCVERAEPETQRCRDHTRCRRDGCARFADRTRASPYCLEHRPTPNYLLRRPSPELWDRAERDPHYRECARYYEDQRADRKRGCLRRDNDDRRHHGQATTNVEFHIPRCI</sequence>
<evidence type="ECO:0000313" key="2">
    <source>
        <dbReference type="EMBL" id="PKS10446.1"/>
    </source>
</evidence>
<proteinExistence type="predicted"/>
<dbReference type="AlphaFoldDB" id="A0A2N3NDA6"/>
<protein>
    <submittedName>
        <fullName evidence="2">Uncharacterized protein</fullName>
    </submittedName>
</protein>
<dbReference type="EMBL" id="NLAX01000008">
    <property type="protein sequence ID" value="PKS10446.1"/>
    <property type="molecule type" value="Genomic_DNA"/>
</dbReference>
<reference evidence="2 3" key="1">
    <citation type="journal article" date="2017" name="G3 (Bethesda)">
        <title>First Draft Genome Sequence of the Pathogenic Fungus Lomentospora prolificans (Formerly Scedosporium prolificans).</title>
        <authorList>
            <person name="Luo R."/>
            <person name="Zimin A."/>
            <person name="Workman R."/>
            <person name="Fan Y."/>
            <person name="Pertea G."/>
            <person name="Grossman N."/>
            <person name="Wear M.P."/>
            <person name="Jia B."/>
            <person name="Miller H."/>
            <person name="Casadevall A."/>
            <person name="Timp W."/>
            <person name="Zhang S.X."/>
            <person name="Salzberg S.L."/>
        </authorList>
    </citation>
    <scope>NUCLEOTIDE SEQUENCE [LARGE SCALE GENOMIC DNA]</scope>
    <source>
        <strain evidence="2 3">JHH-5317</strain>
    </source>
</reference>
<comment type="caution">
    <text evidence="2">The sequence shown here is derived from an EMBL/GenBank/DDBJ whole genome shotgun (WGS) entry which is preliminary data.</text>
</comment>
<keyword evidence="3" id="KW-1185">Reference proteome</keyword>
<dbReference type="OrthoDB" id="4819569at2759"/>
<feature type="region of interest" description="Disordered" evidence="1">
    <location>
        <begin position="1"/>
        <end position="26"/>
    </location>
</feature>
<organism evidence="2 3">
    <name type="scientific">Lomentospora prolificans</name>
    <dbReference type="NCBI Taxonomy" id="41688"/>
    <lineage>
        <taxon>Eukaryota</taxon>
        <taxon>Fungi</taxon>
        <taxon>Dikarya</taxon>
        <taxon>Ascomycota</taxon>
        <taxon>Pezizomycotina</taxon>
        <taxon>Sordariomycetes</taxon>
        <taxon>Hypocreomycetidae</taxon>
        <taxon>Microascales</taxon>
        <taxon>Microascaceae</taxon>
        <taxon>Lomentospora</taxon>
    </lineage>
</organism>
<evidence type="ECO:0000256" key="1">
    <source>
        <dbReference type="SAM" id="MobiDB-lite"/>
    </source>
</evidence>
<dbReference type="Proteomes" id="UP000233524">
    <property type="component" value="Unassembled WGS sequence"/>
</dbReference>
<dbReference type="VEuPathDB" id="FungiDB:jhhlp_002197"/>
<dbReference type="STRING" id="41688.A0A2N3NDA6"/>
<dbReference type="InParanoid" id="A0A2N3NDA6"/>
<accession>A0A2N3NDA6</accession>